<dbReference type="Pfam" id="PF06979">
    <property type="entry name" value="TMEM70"/>
    <property type="match status" value="1"/>
</dbReference>
<reference evidence="3 4" key="1">
    <citation type="journal article" date="2017" name="Nat. Ecol. Evol.">
        <title>Scallop genome provides insights into evolution of bilaterian karyotype and development.</title>
        <authorList>
            <person name="Wang S."/>
            <person name="Zhang J."/>
            <person name="Jiao W."/>
            <person name="Li J."/>
            <person name="Xun X."/>
            <person name="Sun Y."/>
            <person name="Guo X."/>
            <person name="Huan P."/>
            <person name="Dong B."/>
            <person name="Zhang L."/>
            <person name="Hu X."/>
            <person name="Sun X."/>
            <person name="Wang J."/>
            <person name="Zhao C."/>
            <person name="Wang Y."/>
            <person name="Wang D."/>
            <person name="Huang X."/>
            <person name="Wang R."/>
            <person name="Lv J."/>
            <person name="Li Y."/>
            <person name="Zhang Z."/>
            <person name="Liu B."/>
            <person name="Lu W."/>
            <person name="Hui Y."/>
            <person name="Liang J."/>
            <person name="Zhou Z."/>
            <person name="Hou R."/>
            <person name="Li X."/>
            <person name="Liu Y."/>
            <person name="Li H."/>
            <person name="Ning X."/>
            <person name="Lin Y."/>
            <person name="Zhao L."/>
            <person name="Xing Q."/>
            <person name="Dou J."/>
            <person name="Li Y."/>
            <person name="Mao J."/>
            <person name="Guo H."/>
            <person name="Dou H."/>
            <person name="Li T."/>
            <person name="Mu C."/>
            <person name="Jiang W."/>
            <person name="Fu Q."/>
            <person name="Fu X."/>
            <person name="Miao Y."/>
            <person name="Liu J."/>
            <person name="Yu Q."/>
            <person name="Li R."/>
            <person name="Liao H."/>
            <person name="Li X."/>
            <person name="Kong Y."/>
            <person name="Jiang Z."/>
            <person name="Chourrout D."/>
            <person name="Li R."/>
            <person name="Bao Z."/>
        </authorList>
    </citation>
    <scope>NUCLEOTIDE SEQUENCE [LARGE SCALE GENOMIC DNA]</scope>
    <source>
        <strain evidence="3 4">PY_sf001</strain>
    </source>
</reference>
<name>A0A210QMC0_MIZYE</name>
<keyword evidence="2 3" id="KW-0812">Transmembrane</keyword>
<protein>
    <submittedName>
        <fullName evidence="3">Transmembrane protein 70-like</fullName>
    </submittedName>
</protein>
<comment type="similarity">
    <text evidence="1">Belongs to the TMEM70 family.</text>
</comment>
<dbReference type="GO" id="GO:0033615">
    <property type="term" value="P:mitochondrial proton-transporting ATP synthase complex assembly"/>
    <property type="evidence" value="ECO:0007669"/>
    <property type="project" value="TreeGrafter"/>
</dbReference>
<organism evidence="3 4">
    <name type="scientific">Mizuhopecten yessoensis</name>
    <name type="common">Japanese scallop</name>
    <name type="synonym">Patinopecten yessoensis</name>
    <dbReference type="NCBI Taxonomy" id="6573"/>
    <lineage>
        <taxon>Eukaryota</taxon>
        <taxon>Metazoa</taxon>
        <taxon>Spiralia</taxon>
        <taxon>Lophotrochozoa</taxon>
        <taxon>Mollusca</taxon>
        <taxon>Bivalvia</taxon>
        <taxon>Autobranchia</taxon>
        <taxon>Pteriomorphia</taxon>
        <taxon>Pectinida</taxon>
        <taxon>Pectinoidea</taxon>
        <taxon>Pectinidae</taxon>
        <taxon>Mizuhopecten</taxon>
    </lineage>
</organism>
<dbReference type="InterPro" id="IPR009724">
    <property type="entry name" value="TMEM70"/>
</dbReference>
<proteinExistence type="inferred from homology"/>
<feature type="transmembrane region" description="Helical" evidence="2">
    <location>
        <begin position="139"/>
        <end position="159"/>
    </location>
</feature>
<evidence type="ECO:0000313" key="4">
    <source>
        <dbReference type="Proteomes" id="UP000242188"/>
    </source>
</evidence>
<keyword evidence="2" id="KW-0472">Membrane</keyword>
<keyword evidence="4" id="KW-1185">Reference proteome</keyword>
<dbReference type="GO" id="GO:0031966">
    <property type="term" value="C:mitochondrial membrane"/>
    <property type="evidence" value="ECO:0007669"/>
    <property type="project" value="TreeGrafter"/>
</dbReference>
<dbReference type="EMBL" id="NEDP02002904">
    <property type="protein sequence ID" value="OWF49886.1"/>
    <property type="molecule type" value="Genomic_DNA"/>
</dbReference>
<sequence>MATSGVFCSISRPIWHRFRQAACSRLTIKHQTQRLLHTRHMVPYSALTTQRIPTNSRAFTIQSRSMSTDNTPIPGSQPNSPVQGLPLVDAVKGNLVYYGPITKNIKIVKYFSITTSGIFLSMFPFVLPDVAKLPAVLQFMLGGVVGAFTFLTPVMIHVLTKRYVTDLYYNEDSNTFTATTLSVFCRRKATVFTPEDVTLPSVASLFCVIKVKGKPMFVDPSLFRSRTAYIKLMGFDKPMDFSDIEGFDKEKED</sequence>
<dbReference type="PANTHER" id="PTHR13281">
    <property type="entry name" value="TRANSMEMBRANE PROTEIN 70, MITOCHONDRIAL"/>
    <property type="match status" value="1"/>
</dbReference>
<accession>A0A210QMC0</accession>
<gene>
    <name evidence="3" type="ORF">KP79_PYT13515</name>
</gene>
<dbReference type="Proteomes" id="UP000242188">
    <property type="component" value="Unassembled WGS sequence"/>
</dbReference>
<evidence type="ECO:0000256" key="1">
    <source>
        <dbReference type="ARBA" id="ARBA00005280"/>
    </source>
</evidence>
<dbReference type="OrthoDB" id="156886at2759"/>
<dbReference type="PANTHER" id="PTHR13281:SF0">
    <property type="entry name" value="TRANSMEMBRANE PROTEIN 70, MITOCHONDRIAL"/>
    <property type="match status" value="1"/>
</dbReference>
<dbReference type="STRING" id="6573.A0A210QMC0"/>
<evidence type="ECO:0000256" key="2">
    <source>
        <dbReference type="SAM" id="Phobius"/>
    </source>
</evidence>
<evidence type="ECO:0000313" key="3">
    <source>
        <dbReference type="EMBL" id="OWF49886.1"/>
    </source>
</evidence>
<dbReference type="AlphaFoldDB" id="A0A210QMC0"/>
<comment type="caution">
    <text evidence="3">The sequence shown here is derived from an EMBL/GenBank/DDBJ whole genome shotgun (WGS) entry which is preliminary data.</text>
</comment>
<keyword evidence="2" id="KW-1133">Transmembrane helix</keyword>
<feature type="transmembrane region" description="Helical" evidence="2">
    <location>
        <begin position="107"/>
        <end position="127"/>
    </location>
</feature>
<dbReference type="InterPro" id="IPR045325">
    <property type="entry name" value="TMEM70/TMEM186/TMEM223"/>
</dbReference>